<dbReference type="AlphaFoldDB" id="A0A3Q3FUY2"/>
<dbReference type="Gene3D" id="2.40.50.40">
    <property type="match status" value="1"/>
</dbReference>
<feature type="chain" id="PRO_5044598627" description="Chemokine interleukin-8-like domain-containing protein" evidence="3">
    <location>
        <begin position="27"/>
        <end position="166"/>
    </location>
</feature>
<dbReference type="GO" id="GO:0005615">
    <property type="term" value="C:extracellular space"/>
    <property type="evidence" value="ECO:0007669"/>
    <property type="project" value="UniProtKB-KW"/>
</dbReference>
<feature type="domain" description="Chemokine interleukin-8-like" evidence="4">
    <location>
        <begin position="32"/>
        <end position="84"/>
    </location>
</feature>
<protein>
    <recommendedName>
        <fullName evidence="4">Chemokine interleukin-8-like domain-containing protein</fullName>
    </recommendedName>
</protein>
<dbReference type="GO" id="GO:0008009">
    <property type="term" value="F:chemokine activity"/>
    <property type="evidence" value="ECO:0007669"/>
    <property type="project" value="InterPro"/>
</dbReference>
<feature type="signal peptide" evidence="3">
    <location>
        <begin position="1"/>
        <end position="26"/>
    </location>
</feature>
<dbReference type="Pfam" id="PF00048">
    <property type="entry name" value="IL8"/>
    <property type="match status" value="1"/>
</dbReference>
<dbReference type="Ensembl" id="ENSLBET00000024420.1">
    <property type="protein sequence ID" value="ENSLBEP00000023209.1"/>
    <property type="gene ID" value="ENSLBEG00000017792.1"/>
</dbReference>
<feature type="compositionally biased region" description="Low complexity" evidence="2">
    <location>
        <begin position="126"/>
        <end position="152"/>
    </location>
</feature>
<dbReference type="GO" id="GO:0006955">
    <property type="term" value="P:immune response"/>
    <property type="evidence" value="ECO:0007669"/>
    <property type="project" value="InterPro"/>
</dbReference>
<keyword evidence="3" id="KW-0732">Signal</keyword>
<evidence type="ECO:0000313" key="6">
    <source>
        <dbReference type="Proteomes" id="UP000261660"/>
    </source>
</evidence>
<organism evidence="5 6">
    <name type="scientific">Labrus bergylta</name>
    <name type="common">ballan wrasse</name>
    <dbReference type="NCBI Taxonomy" id="56723"/>
    <lineage>
        <taxon>Eukaryota</taxon>
        <taxon>Metazoa</taxon>
        <taxon>Chordata</taxon>
        <taxon>Craniata</taxon>
        <taxon>Vertebrata</taxon>
        <taxon>Euteleostomi</taxon>
        <taxon>Actinopterygii</taxon>
        <taxon>Neopterygii</taxon>
        <taxon>Teleostei</taxon>
        <taxon>Neoteleostei</taxon>
        <taxon>Acanthomorphata</taxon>
        <taxon>Eupercaria</taxon>
        <taxon>Labriformes</taxon>
        <taxon>Labridae</taxon>
        <taxon>Labrus</taxon>
    </lineage>
</organism>
<sequence length="166" mass="17573">MENSGSLLVRMLVVLVLGAVVQPGAATQKLATCCKTVDREEITDPILGFLVQKADPPCVQAIIFQTKTGLFCSQLNAPWVLRKISAFRKARAQETPSVVPSSKVSLLSIITSTASPPSSSTPPPSSSFSSSFSPSSSLPITSSTFPSFASTSEMPADETFSEDKEE</sequence>
<name>A0A3Q3FUY2_9LABR</name>
<keyword evidence="1" id="KW-0202">Cytokine</keyword>
<evidence type="ECO:0000256" key="3">
    <source>
        <dbReference type="SAM" id="SignalP"/>
    </source>
</evidence>
<keyword evidence="6" id="KW-1185">Reference proteome</keyword>
<dbReference type="Proteomes" id="UP000261660">
    <property type="component" value="Unplaced"/>
</dbReference>
<dbReference type="SUPFAM" id="SSF54117">
    <property type="entry name" value="Interleukin 8-like chemokines"/>
    <property type="match status" value="1"/>
</dbReference>
<dbReference type="Ensembl" id="ENSLBET00000024409.1">
    <property type="protein sequence ID" value="ENSLBEP00000023199.1"/>
    <property type="gene ID" value="ENSLBEG00000017792.1"/>
</dbReference>
<accession>A0A3Q3FUY2</accession>
<evidence type="ECO:0000313" key="5">
    <source>
        <dbReference type="Ensembl" id="ENSLBEP00000023199.1"/>
    </source>
</evidence>
<dbReference type="InterPro" id="IPR001811">
    <property type="entry name" value="Chemokine_IL8-like_dom"/>
</dbReference>
<dbReference type="InterPro" id="IPR036048">
    <property type="entry name" value="Interleukin_8-like_sf"/>
</dbReference>
<evidence type="ECO:0000259" key="4">
    <source>
        <dbReference type="Pfam" id="PF00048"/>
    </source>
</evidence>
<dbReference type="GeneTree" id="ENSGT01030000234839"/>
<proteinExistence type="predicted"/>
<evidence type="ECO:0000256" key="2">
    <source>
        <dbReference type="SAM" id="MobiDB-lite"/>
    </source>
</evidence>
<reference evidence="5" key="1">
    <citation type="submission" date="2025-05" db="UniProtKB">
        <authorList>
            <consortium name="Ensembl"/>
        </authorList>
    </citation>
    <scope>IDENTIFICATION</scope>
</reference>
<feature type="region of interest" description="Disordered" evidence="2">
    <location>
        <begin position="113"/>
        <end position="166"/>
    </location>
</feature>
<feature type="compositionally biased region" description="Acidic residues" evidence="2">
    <location>
        <begin position="155"/>
        <end position="166"/>
    </location>
</feature>
<evidence type="ECO:0000256" key="1">
    <source>
        <dbReference type="ARBA" id="ARBA00022514"/>
    </source>
</evidence>